<gene>
    <name evidence="4" type="primary">LOC110980478</name>
</gene>
<feature type="region of interest" description="Disordered" evidence="1">
    <location>
        <begin position="678"/>
        <end position="711"/>
    </location>
</feature>
<feature type="compositionally biased region" description="Basic residues" evidence="1">
    <location>
        <begin position="409"/>
        <end position="419"/>
    </location>
</feature>
<dbReference type="Proteomes" id="UP000694845">
    <property type="component" value="Unplaced"/>
</dbReference>
<keyword evidence="2" id="KW-0812">Transmembrane</keyword>
<keyword evidence="2" id="KW-0472">Membrane</keyword>
<evidence type="ECO:0000313" key="3">
    <source>
        <dbReference type="Proteomes" id="UP000694845"/>
    </source>
</evidence>
<feature type="compositionally biased region" description="Polar residues" evidence="1">
    <location>
        <begin position="500"/>
        <end position="511"/>
    </location>
</feature>
<reference evidence="4" key="1">
    <citation type="submission" date="2025-08" db="UniProtKB">
        <authorList>
            <consortium name="RefSeq"/>
        </authorList>
    </citation>
    <scope>IDENTIFICATION</scope>
</reference>
<dbReference type="OrthoDB" id="10497298at2759"/>
<organism evidence="3 4">
    <name type="scientific">Acanthaster planci</name>
    <name type="common">Crown-of-thorns starfish</name>
    <dbReference type="NCBI Taxonomy" id="133434"/>
    <lineage>
        <taxon>Eukaryota</taxon>
        <taxon>Metazoa</taxon>
        <taxon>Echinodermata</taxon>
        <taxon>Eleutherozoa</taxon>
        <taxon>Asterozoa</taxon>
        <taxon>Asteroidea</taxon>
        <taxon>Valvatacea</taxon>
        <taxon>Valvatida</taxon>
        <taxon>Acanthasteridae</taxon>
        <taxon>Acanthaster</taxon>
    </lineage>
</organism>
<dbReference type="RefSeq" id="XP_022092883.1">
    <property type="nucleotide sequence ID" value="XM_022237191.1"/>
</dbReference>
<evidence type="ECO:0000256" key="2">
    <source>
        <dbReference type="SAM" id="Phobius"/>
    </source>
</evidence>
<feature type="compositionally biased region" description="Basic and acidic residues" evidence="1">
    <location>
        <begin position="466"/>
        <end position="479"/>
    </location>
</feature>
<dbReference type="OMA" id="ASCANSD"/>
<keyword evidence="2" id="KW-1133">Transmembrane helix</keyword>
<feature type="region of interest" description="Disordered" evidence="1">
    <location>
        <begin position="320"/>
        <end position="357"/>
    </location>
</feature>
<feature type="region of interest" description="Disordered" evidence="1">
    <location>
        <begin position="1"/>
        <end position="20"/>
    </location>
</feature>
<sequence>MASSNISTGSPPTSNEEDAANTTASSLEMFWTENMSIILYVAAGIIIVVCVFVHGCLFYRRWRQKRRQSTRADDKETGGSSLKIFDRGKANANSRENSVASCANSDQTERFRSDSVQLQQDARSSSKSLLDQDLDERRRSSSIRIKVLPPQDIARSFSGPIQSNEQPDDNVLSDDPGWGSTPQTSKDALAAQLAELVSKRVPKMPADGRSGGVTSNDMNSSCYEQIKNSKGTAGMLPKAVDIARSKSDSNRSVPAILETQASEDAYDCVKPRDLITRASVSRRDEDGLESDRLKRRSYSFDHVPVFETSVDLTSHRQILAPARKRSASESHRLTEPRPETASKKSVPLPASPIPLDPKVEPVYHILEPEPDAFSRNDRRYRTLPPIKTASTQPSSPTKRKFTLNTLLSRKSRTARKKERCKQQTPPSSPARSTSDESQPTIYEDPGGAQGSDPTALDEYSVLNLDNQRDVNEERGKRPDGGSPSKSKPSFLRSFHKSWNKNKTTPKQTSAKRQIRDVSDDTNDAYEVLEIPKDDSKDVDGPVYDTVKTDHSERTQLDPKNLPVIGKTSTGAQLRKFQAGSARRELPSTPHDYDVIERVGFPSRGGVSRSKSARPNVRGGSSPTVVNRSPKAPATYDKLGPVISDRLIFTESARTRRGSSPATAKRDTDQVYDLLNPATMVRQNSTGPLERQQPRPKVGPKPQSLRGLPTNSEYDLLNAKPLHRCGSFSAARGPKTASRQLLRANSLGKLRKVSPEVSPKPSRNRQSETINQSHFKTAVSLKPGVPEEAKPAEPVYFCLDPNTPPEPI</sequence>
<name>A0A8B7YI21_ACAPL</name>
<feature type="compositionally biased region" description="Polar residues" evidence="1">
    <location>
        <begin position="114"/>
        <end position="123"/>
    </location>
</feature>
<feature type="region of interest" description="Disordered" evidence="1">
    <location>
        <begin position="600"/>
        <end position="637"/>
    </location>
</feature>
<feature type="compositionally biased region" description="Polar residues" evidence="1">
    <location>
        <begin position="388"/>
        <end position="408"/>
    </location>
</feature>
<feature type="transmembrane region" description="Helical" evidence="2">
    <location>
        <begin position="37"/>
        <end position="59"/>
    </location>
</feature>
<feature type="compositionally biased region" description="Low complexity" evidence="1">
    <location>
        <begin position="480"/>
        <end position="489"/>
    </location>
</feature>
<feature type="region of interest" description="Disordered" evidence="1">
    <location>
        <begin position="384"/>
        <end position="523"/>
    </location>
</feature>
<protein>
    <submittedName>
        <fullName evidence="4">Proteoglycan 4-like</fullName>
    </submittedName>
</protein>
<feature type="region of interest" description="Disordered" evidence="1">
    <location>
        <begin position="67"/>
        <end position="187"/>
    </location>
</feature>
<feature type="compositionally biased region" description="Polar residues" evidence="1">
    <location>
        <begin position="422"/>
        <end position="440"/>
    </location>
</feature>
<evidence type="ECO:0000256" key="1">
    <source>
        <dbReference type="SAM" id="MobiDB-lite"/>
    </source>
</evidence>
<feature type="region of interest" description="Disordered" evidence="1">
    <location>
        <begin position="743"/>
        <end position="789"/>
    </location>
</feature>
<evidence type="ECO:0000313" key="4">
    <source>
        <dbReference type="RefSeq" id="XP_022092883.1"/>
    </source>
</evidence>
<dbReference type="AlphaFoldDB" id="A0A8B7YI21"/>
<feature type="region of interest" description="Disordered" evidence="1">
    <location>
        <begin position="652"/>
        <end position="671"/>
    </location>
</feature>
<feature type="compositionally biased region" description="Basic and acidic residues" evidence="1">
    <location>
        <begin position="326"/>
        <end position="342"/>
    </location>
</feature>
<dbReference type="KEGG" id="aplc:110980478"/>
<proteinExistence type="predicted"/>
<accession>A0A8B7YI21</accession>
<dbReference type="GeneID" id="110980478"/>
<keyword evidence="3" id="KW-1185">Reference proteome</keyword>
<feature type="compositionally biased region" description="Polar residues" evidence="1">
    <location>
        <begin position="91"/>
        <end position="106"/>
    </location>
</feature>